<dbReference type="Proteomes" id="UP000218554">
    <property type="component" value="Chromosome"/>
</dbReference>
<reference evidence="3" key="1">
    <citation type="submission" date="2015-05" db="EMBL/GenBank/DDBJ databases">
        <title>Draft genome sequencing of a biphenyl-degrading bacterium, Pseudomonas balearica KF707 (=NBRC110670).</title>
        <authorList>
            <person name="Kimura N."/>
            <person name="Hirose J."/>
            <person name="Watanabe T."/>
            <person name="Suenaga H."/>
            <person name="Fujihara H."/>
            <person name="Noguchi M."/>
            <person name="Hashimoto M."/>
            <person name="Shimodaira J."/>
            <person name="Tsuchikane K."/>
            <person name="Hosoyama A."/>
            <person name="Yamazoe A."/>
            <person name="Fujita N."/>
            <person name="Furukawa K."/>
        </authorList>
    </citation>
    <scope>NUCLEOTIDE SEQUENCE [LARGE SCALE GENOMIC DNA]</scope>
    <source>
        <strain evidence="3">DSM 10086 / NBRC 110670 / KF707</strain>
    </source>
</reference>
<organism evidence="2 3">
    <name type="scientific">Metapseudomonas furukawaii</name>
    <name type="common">Pseudomonas furukawaii</name>
    <dbReference type="NCBI Taxonomy" id="1149133"/>
    <lineage>
        <taxon>Bacteria</taxon>
        <taxon>Pseudomonadati</taxon>
        <taxon>Pseudomonadota</taxon>
        <taxon>Gammaproteobacteria</taxon>
        <taxon>Pseudomonadales</taxon>
        <taxon>Pseudomonadaceae</taxon>
        <taxon>Metapseudomonas</taxon>
    </lineage>
</organism>
<feature type="region of interest" description="Disordered" evidence="1">
    <location>
        <begin position="1"/>
        <end position="35"/>
    </location>
</feature>
<name>A0AAD1C1T4_METFU</name>
<dbReference type="EMBL" id="AP014862">
    <property type="protein sequence ID" value="BAU75781.1"/>
    <property type="molecule type" value="Genomic_DNA"/>
</dbReference>
<proteinExistence type="predicted"/>
<feature type="compositionally biased region" description="Basic residues" evidence="1">
    <location>
        <begin position="12"/>
        <end position="27"/>
    </location>
</feature>
<keyword evidence="3" id="KW-1185">Reference proteome</keyword>
<evidence type="ECO:0000313" key="2">
    <source>
        <dbReference type="EMBL" id="BAU75781.1"/>
    </source>
</evidence>
<dbReference type="KEGG" id="pfuw:KF707C_40930"/>
<gene>
    <name evidence="2" type="ORF">KF707C_40930</name>
</gene>
<sequence length="60" mass="6504">MHVQRIGTSQSRRPRPPSRSSSRRRPGRLVSLHGTVSSCPKAALRVAALHGKGPPIGLKR</sequence>
<evidence type="ECO:0000313" key="3">
    <source>
        <dbReference type="Proteomes" id="UP000218554"/>
    </source>
</evidence>
<dbReference type="AlphaFoldDB" id="A0AAD1C1T4"/>
<reference evidence="2 3" key="2">
    <citation type="journal article" date="2017" name="Int. J. Syst. Evol. Microbiol.">
        <title>Pseudomonas furukawaii sp. nov., a polychlorinated biphenyl-degrading bacterium isolated from biphenyl-contaminated soil in Japan.</title>
        <authorList>
            <person name="Kimura N."/>
            <person name="Watanabe T."/>
            <person name="Suenaga H."/>
            <person name="Fujihara H."/>
            <person name="Futagami T."/>
            <person name="Goto M."/>
            <person name="Hanada S."/>
            <person name="Hirose J."/>
        </authorList>
    </citation>
    <scope>NUCLEOTIDE SEQUENCE [LARGE SCALE GENOMIC DNA]</scope>
    <source>
        <strain evidence="3">DSM 10086 / NBRC 110670 / KF707</strain>
    </source>
</reference>
<protein>
    <submittedName>
        <fullName evidence="2">Uncharacterized protein</fullName>
    </submittedName>
</protein>
<accession>A0AAD1C1T4</accession>
<feature type="compositionally biased region" description="Polar residues" evidence="1">
    <location>
        <begin position="1"/>
        <end position="10"/>
    </location>
</feature>
<evidence type="ECO:0000256" key="1">
    <source>
        <dbReference type="SAM" id="MobiDB-lite"/>
    </source>
</evidence>